<evidence type="ECO:0000313" key="2">
    <source>
        <dbReference type="EMBL" id="PZO89507.1"/>
    </source>
</evidence>
<protein>
    <recommendedName>
        <fullName evidence="4">DUF4230 domain-containing protein</fullName>
    </recommendedName>
</protein>
<feature type="compositionally biased region" description="Basic and acidic residues" evidence="1">
    <location>
        <begin position="207"/>
        <end position="218"/>
    </location>
</feature>
<evidence type="ECO:0000313" key="3">
    <source>
        <dbReference type="Proteomes" id="UP000249066"/>
    </source>
</evidence>
<comment type="caution">
    <text evidence="2">The sequence shown here is derived from an EMBL/GenBank/DDBJ whole genome shotgun (WGS) entry which is preliminary data.</text>
</comment>
<organism evidence="2 3">
    <name type="scientific">Sphingomonas sanxanigenens</name>
    <dbReference type="NCBI Taxonomy" id="397260"/>
    <lineage>
        <taxon>Bacteria</taxon>
        <taxon>Pseudomonadati</taxon>
        <taxon>Pseudomonadota</taxon>
        <taxon>Alphaproteobacteria</taxon>
        <taxon>Sphingomonadales</taxon>
        <taxon>Sphingomonadaceae</taxon>
        <taxon>Sphingomonas</taxon>
    </lineage>
</organism>
<feature type="region of interest" description="Disordered" evidence="1">
    <location>
        <begin position="207"/>
        <end position="227"/>
    </location>
</feature>
<dbReference type="Pfam" id="PF14014">
    <property type="entry name" value="DUF4230"/>
    <property type="match status" value="1"/>
</dbReference>
<dbReference type="InterPro" id="IPR025324">
    <property type="entry name" value="DUF4230"/>
</dbReference>
<evidence type="ECO:0008006" key="4">
    <source>
        <dbReference type="Google" id="ProtNLM"/>
    </source>
</evidence>
<evidence type="ECO:0000256" key="1">
    <source>
        <dbReference type="SAM" id="MobiDB-lite"/>
    </source>
</evidence>
<reference evidence="2 3" key="1">
    <citation type="submission" date="2017-08" db="EMBL/GenBank/DDBJ databases">
        <title>Infants hospitalized years apart are colonized by the same room-sourced microbial strains.</title>
        <authorList>
            <person name="Brooks B."/>
            <person name="Olm M.R."/>
            <person name="Firek B.A."/>
            <person name="Baker R."/>
            <person name="Thomas B.C."/>
            <person name="Morowitz M.J."/>
            <person name="Banfield J.F."/>
        </authorList>
    </citation>
    <scope>NUCLEOTIDE SEQUENCE [LARGE SCALE GENOMIC DNA]</scope>
    <source>
        <strain evidence="2">S2_018_000_R2_101</strain>
    </source>
</reference>
<dbReference type="EMBL" id="QFNN01000056">
    <property type="protein sequence ID" value="PZO89507.1"/>
    <property type="molecule type" value="Genomic_DNA"/>
</dbReference>
<dbReference type="AlphaFoldDB" id="A0A2W5A8F6"/>
<proteinExistence type="predicted"/>
<name>A0A2W5A8F6_9SPHN</name>
<sequence length="227" mass="24755">MGAVGKILLAMLGAVVIAGGAFLLAARYVENKLAPAPETIVSSSLQGLREQNRLSAFAARYVAVVTSKQQRLAGMLSAERTLIMPGMVRYEVDLSKLNQRDVKWDATTKVLSVTLPPVEIVGPQIDLNQIRQYDDGGLLLSLTDARQTLDDANRKAGQEELVRQAREPVPMRLARDATRRAVERSFAMPLRAAGLDATVEARFADEAPDDRQMDRSRSLGEVLGNAN</sequence>
<accession>A0A2W5A8F6</accession>
<dbReference type="Proteomes" id="UP000249066">
    <property type="component" value="Unassembled WGS sequence"/>
</dbReference>
<gene>
    <name evidence="2" type="ORF">DI623_09930</name>
</gene>